<dbReference type="SUPFAM" id="SSF81901">
    <property type="entry name" value="HCP-like"/>
    <property type="match status" value="1"/>
</dbReference>
<organism evidence="1 2">
    <name type="scientific">Parvibaculum lavamentivorans (strain DS-1 / DSM 13023 / NCIMB 13966)</name>
    <dbReference type="NCBI Taxonomy" id="402881"/>
    <lineage>
        <taxon>Bacteria</taxon>
        <taxon>Pseudomonadati</taxon>
        <taxon>Pseudomonadota</taxon>
        <taxon>Alphaproteobacteria</taxon>
        <taxon>Hyphomicrobiales</taxon>
        <taxon>Parvibaculaceae</taxon>
        <taxon>Parvibaculum</taxon>
    </lineage>
</organism>
<gene>
    <name evidence="1" type="ordered locus">Plav_3011</name>
</gene>
<dbReference type="Proteomes" id="UP000006377">
    <property type="component" value="Chromosome"/>
</dbReference>
<dbReference type="InterPro" id="IPR006597">
    <property type="entry name" value="Sel1-like"/>
</dbReference>
<dbReference type="PANTHER" id="PTHR11102">
    <property type="entry name" value="SEL-1-LIKE PROTEIN"/>
    <property type="match status" value="1"/>
</dbReference>
<dbReference type="eggNOG" id="COG0790">
    <property type="taxonomic scope" value="Bacteria"/>
</dbReference>
<dbReference type="EMBL" id="CP000774">
    <property type="protein sequence ID" value="ABS64618.1"/>
    <property type="molecule type" value="Genomic_DNA"/>
</dbReference>
<dbReference type="PANTHER" id="PTHR11102:SF160">
    <property type="entry name" value="ERAD-ASSOCIATED E3 UBIQUITIN-PROTEIN LIGASE COMPONENT HRD3"/>
    <property type="match status" value="1"/>
</dbReference>
<keyword evidence="2" id="KW-1185">Reference proteome</keyword>
<evidence type="ECO:0000313" key="2">
    <source>
        <dbReference type="Proteomes" id="UP000006377"/>
    </source>
</evidence>
<sequence>MGVIASGHDAALFFRHTGQSCGSPEVLMTARKSLAALAAALGLSFTLAGGVFADPLPETQAAFDRGVAAYRSGNAEGAVDEWKEAAEGGHTGAAWLLANLYDKGAGGVAQSDAKAYEYYLLAVRGGQPEAAVRLGVIYLSGNEAIGLKRNYEQALRSFEAASLAPRADAQYYLGIMHRRGWGTPVDRTESLRWLLLSAKKRYGPALTELGRVYMEGEGVERDRVEGWSYLLLGKRFGTPEQGAEADALMEKYDGWMKRGEKDSARDMADTWVSAHGGA</sequence>
<evidence type="ECO:0000313" key="1">
    <source>
        <dbReference type="EMBL" id="ABS64618.1"/>
    </source>
</evidence>
<dbReference type="InterPro" id="IPR011990">
    <property type="entry name" value="TPR-like_helical_dom_sf"/>
</dbReference>
<dbReference type="HOGENOM" id="CLU_000288_36_8_5"/>
<proteinExistence type="predicted"/>
<protein>
    <submittedName>
        <fullName evidence="1">Sel1 domain protein repeat-containing protein</fullName>
    </submittedName>
</protein>
<dbReference type="Gene3D" id="1.25.40.10">
    <property type="entry name" value="Tetratricopeptide repeat domain"/>
    <property type="match status" value="1"/>
</dbReference>
<reference evidence="1 2" key="1">
    <citation type="journal article" date="2011" name="Stand. Genomic Sci.">
        <title>Complete genome sequence of Parvibaculum lavamentivorans type strain (DS-1(T)).</title>
        <authorList>
            <person name="Schleheck D."/>
            <person name="Weiss M."/>
            <person name="Pitluck S."/>
            <person name="Bruce D."/>
            <person name="Land M.L."/>
            <person name="Han S."/>
            <person name="Saunders E."/>
            <person name="Tapia R."/>
            <person name="Detter C."/>
            <person name="Brettin T."/>
            <person name="Han J."/>
            <person name="Woyke T."/>
            <person name="Goodwin L."/>
            <person name="Pennacchio L."/>
            <person name="Nolan M."/>
            <person name="Cook A.M."/>
            <person name="Kjelleberg S."/>
            <person name="Thomas T."/>
        </authorList>
    </citation>
    <scope>NUCLEOTIDE SEQUENCE [LARGE SCALE GENOMIC DNA]</scope>
    <source>
        <strain evidence="2">DS-1 / DSM 13023 / NCIMB 13966</strain>
    </source>
</reference>
<dbReference type="OrthoDB" id="9796900at2"/>
<dbReference type="AlphaFoldDB" id="A7HXI5"/>
<dbReference type="KEGG" id="pla:Plav_3011"/>
<accession>A7HXI5</accession>
<dbReference type="Pfam" id="PF08238">
    <property type="entry name" value="Sel1"/>
    <property type="match status" value="4"/>
</dbReference>
<dbReference type="STRING" id="402881.Plav_3011"/>
<dbReference type="SMART" id="SM00671">
    <property type="entry name" value="SEL1"/>
    <property type="match status" value="4"/>
</dbReference>
<dbReference type="InterPro" id="IPR050767">
    <property type="entry name" value="Sel1_AlgK"/>
</dbReference>
<name>A7HXI5_PARL1</name>